<dbReference type="SMART" id="SM00883">
    <property type="entry name" value="Cpn10"/>
    <property type="match status" value="1"/>
</dbReference>
<dbReference type="GO" id="GO:0044183">
    <property type="term" value="F:protein folding chaperone"/>
    <property type="evidence" value="ECO:0007669"/>
    <property type="project" value="InterPro"/>
</dbReference>
<comment type="similarity">
    <text evidence="1">Belongs to the GroES chaperonin family.</text>
</comment>
<dbReference type="GO" id="GO:0046872">
    <property type="term" value="F:metal ion binding"/>
    <property type="evidence" value="ECO:0007669"/>
    <property type="project" value="TreeGrafter"/>
</dbReference>
<dbReference type="Pfam" id="PF00166">
    <property type="entry name" value="Cpn10"/>
    <property type="match status" value="1"/>
</dbReference>
<dbReference type="GO" id="GO:0051082">
    <property type="term" value="F:unfolded protein binding"/>
    <property type="evidence" value="ECO:0007669"/>
    <property type="project" value="TreeGrafter"/>
</dbReference>
<dbReference type="Gene3D" id="2.30.33.40">
    <property type="entry name" value="GroES chaperonin"/>
    <property type="match status" value="1"/>
</dbReference>
<dbReference type="PATRIC" id="fig|1307839.3.peg.3047"/>
<gene>
    <name evidence="3" type="ORF">L21SP5_02901</name>
</gene>
<dbReference type="Proteomes" id="UP000064893">
    <property type="component" value="Chromosome"/>
</dbReference>
<dbReference type="InterPro" id="IPR037124">
    <property type="entry name" value="Chaperonin_GroES_sf"/>
</dbReference>
<dbReference type="GO" id="GO:0051087">
    <property type="term" value="F:protein-folding chaperone binding"/>
    <property type="evidence" value="ECO:0007669"/>
    <property type="project" value="TreeGrafter"/>
</dbReference>
<name>A0A0S2I2C0_9BACT</name>
<reference evidence="3 4" key="1">
    <citation type="submission" date="2015-11" db="EMBL/GenBank/DDBJ databases">
        <title>Description and complete genome sequence of a novel strain predominating in hypersaline microbial mats and representing a new family of the Bacteriodetes phylum.</title>
        <authorList>
            <person name="Spring S."/>
            <person name="Bunk B."/>
            <person name="Sproer C."/>
            <person name="Klenk H.-P."/>
        </authorList>
    </citation>
    <scope>NUCLEOTIDE SEQUENCE [LARGE SCALE GENOMIC DNA]</scope>
    <source>
        <strain evidence="3 4">L21-Spi-D4</strain>
    </source>
</reference>
<evidence type="ECO:0000313" key="3">
    <source>
        <dbReference type="EMBL" id="ALO16521.1"/>
    </source>
</evidence>
<dbReference type="CDD" id="cd00320">
    <property type="entry name" value="cpn10"/>
    <property type="match status" value="1"/>
</dbReference>
<dbReference type="SUPFAM" id="SSF50129">
    <property type="entry name" value="GroES-like"/>
    <property type="match status" value="1"/>
</dbReference>
<dbReference type="InterPro" id="IPR011032">
    <property type="entry name" value="GroES-like_sf"/>
</dbReference>
<sequence>MMTHEIEKADLSNIILIGDRILVKPRNPENKTKSGLYLPPNVQEKEKVQSGYVIKVGPGYPIPSMNDEDEAWKPKGDDVKYVPVQPKEGDLAVYLPKSGYEIQLNNEKYYIVPQSAILMVLRDEGLMK</sequence>
<accession>A0A0S2I2C0</accession>
<evidence type="ECO:0000256" key="2">
    <source>
        <dbReference type="ARBA" id="ARBA00023186"/>
    </source>
</evidence>
<dbReference type="STRING" id="1307839.L21SP5_02901"/>
<protein>
    <submittedName>
        <fullName evidence="3">Co-chaperonin GroES</fullName>
    </submittedName>
</protein>
<dbReference type="KEGG" id="blq:L21SP5_02901"/>
<keyword evidence="2" id="KW-0143">Chaperone</keyword>
<evidence type="ECO:0000256" key="1">
    <source>
        <dbReference type="ARBA" id="ARBA00006975"/>
    </source>
</evidence>
<dbReference type="InterPro" id="IPR020818">
    <property type="entry name" value="Chaperonin_GroES"/>
</dbReference>
<proteinExistence type="inferred from homology"/>
<organism evidence="3 4">
    <name type="scientific">Salinivirga cyanobacteriivorans</name>
    <dbReference type="NCBI Taxonomy" id="1307839"/>
    <lineage>
        <taxon>Bacteria</taxon>
        <taxon>Pseudomonadati</taxon>
        <taxon>Bacteroidota</taxon>
        <taxon>Bacteroidia</taxon>
        <taxon>Bacteroidales</taxon>
        <taxon>Salinivirgaceae</taxon>
        <taxon>Salinivirga</taxon>
    </lineage>
</organism>
<dbReference type="AlphaFoldDB" id="A0A0S2I2C0"/>
<keyword evidence="4" id="KW-1185">Reference proteome</keyword>
<dbReference type="GO" id="GO:0005524">
    <property type="term" value="F:ATP binding"/>
    <property type="evidence" value="ECO:0007669"/>
    <property type="project" value="InterPro"/>
</dbReference>
<dbReference type="EMBL" id="CP013118">
    <property type="protein sequence ID" value="ALO16521.1"/>
    <property type="molecule type" value="Genomic_DNA"/>
</dbReference>
<dbReference type="PANTHER" id="PTHR10772:SF58">
    <property type="entry name" value="CO-CHAPERONIN GROES"/>
    <property type="match status" value="1"/>
</dbReference>
<dbReference type="PANTHER" id="PTHR10772">
    <property type="entry name" value="10 KDA HEAT SHOCK PROTEIN"/>
    <property type="match status" value="1"/>
</dbReference>
<dbReference type="RefSeq" id="WP_237214916.1">
    <property type="nucleotide sequence ID" value="NZ_CP013118.1"/>
</dbReference>
<evidence type="ECO:0000313" key="4">
    <source>
        <dbReference type="Proteomes" id="UP000064893"/>
    </source>
</evidence>